<evidence type="ECO:0000256" key="1">
    <source>
        <dbReference type="SAM" id="MobiDB-lite"/>
    </source>
</evidence>
<feature type="compositionally biased region" description="Basic and acidic residues" evidence="1">
    <location>
        <begin position="1"/>
        <end position="12"/>
    </location>
</feature>
<feature type="region of interest" description="Disordered" evidence="1">
    <location>
        <begin position="1"/>
        <end position="25"/>
    </location>
</feature>
<organism evidence="2 3">
    <name type="scientific">Ficus carica</name>
    <name type="common">Common fig</name>
    <dbReference type="NCBI Taxonomy" id="3494"/>
    <lineage>
        <taxon>Eukaryota</taxon>
        <taxon>Viridiplantae</taxon>
        <taxon>Streptophyta</taxon>
        <taxon>Embryophyta</taxon>
        <taxon>Tracheophyta</taxon>
        <taxon>Spermatophyta</taxon>
        <taxon>Magnoliopsida</taxon>
        <taxon>eudicotyledons</taxon>
        <taxon>Gunneridae</taxon>
        <taxon>Pentapetalae</taxon>
        <taxon>rosids</taxon>
        <taxon>fabids</taxon>
        <taxon>Rosales</taxon>
        <taxon>Moraceae</taxon>
        <taxon>Ficeae</taxon>
        <taxon>Ficus</taxon>
    </lineage>
</organism>
<gene>
    <name evidence="2" type="ORF">TIFTF001_001414</name>
</gene>
<dbReference type="AlphaFoldDB" id="A0AA88CM05"/>
<proteinExistence type="predicted"/>
<dbReference type="Proteomes" id="UP001187192">
    <property type="component" value="Unassembled WGS sequence"/>
</dbReference>
<evidence type="ECO:0000313" key="2">
    <source>
        <dbReference type="EMBL" id="GMN26708.1"/>
    </source>
</evidence>
<dbReference type="EMBL" id="BTGU01000001">
    <property type="protein sequence ID" value="GMN26708.1"/>
    <property type="molecule type" value="Genomic_DNA"/>
</dbReference>
<accession>A0AA88CM05</accession>
<sequence length="104" mass="11308">MEPSSLREKVGEEGGGGGSRRPLDHVVSDLNKCRLRRGSLASSSDDRRQIYSRGGGASLCRRNPQRKPISDDLARWVSKTRGQEARSFALEGLDSSLATEGAHL</sequence>
<protein>
    <submittedName>
        <fullName evidence="2">Uncharacterized protein</fullName>
    </submittedName>
</protein>
<keyword evidence="3" id="KW-1185">Reference proteome</keyword>
<reference evidence="2" key="1">
    <citation type="submission" date="2023-07" db="EMBL/GenBank/DDBJ databases">
        <title>draft genome sequence of fig (Ficus carica).</title>
        <authorList>
            <person name="Takahashi T."/>
            <person name="Nishimura K."/>
        </authorList>
    </citation>
    <scope>NUCLEOTIDE SEQUENCE</scope>
</reference>
<evidence type="ECO:0000313" key="3">
    <source>
        <dbReference type="Proteomes" id="UP001187192"/>
    </source>
</evidence>
<name>A0AA88CM05_FICCA</name>
<feature type="region of interest" description="Disordered" evidence="1">
    <location>
        <begin position="38"/>
        <end position="66"/>
    </location>
</feature>
<comment type="caution">
    <text evidence="2">The sequence shown here is derived from an EMBL/GenBank/DDBJ whole genome shotgun (WGS) entry which is preliminary data.</text>
</comment>